<keyword evidence="6 8" id="KW-0472">Membrane</keyword>
<evidence type="ECO:0000256" key="8">
    <source>
        <dbReference type="SAM" id="Phobius"/>
    </source>
</evidence>
<feature type="transmembrane region" description="Helical" evidence="8">
    <location>
        <begin position="872"/>
        <end position="892"/>
    </location>
</feature>
<evidence type="ECO:0000256" key="3">
    <source>
        <dbReference type="ARBA" id="ARBA00022448"/>
    </source>
</evidence>
<dbReference type="Proteomes" id="UP001153069">
    <property type="component" value="Unassembled WGS sequence"/>
</dbReference>
<feature type="region of interest" description="Disordered" evidence="7">
    <location>
        <begin position="379"/>
        <end position="415"/>
    </location>
</feature>
<sequence>MSTLEQLAVSLGFGASVLAGTLLLFGGALALRITHIAPRCEARPRNVIYNPDTNCDECQRKGNPFLLGWLFWSLRLSYKTMIEGIPGTGTRNDGLSGHLLTVNLDGILLLRFHALGLRIASFASFIYCVIALPLYVTSRCFHNPFQNTTELSLNCTDEDTYNLTSYDRLTLTNVPPVNEATAFEASQVGVYVRLYIIVLCSYVVCWFTCYELHKEWIDLLAMRRVYYLEYDHWQGRREELKATMADVDQSKHHNSQNPHLHEREVWIPHPEQRDTPPNIGLYSVLVGNLPKRPRHWVSEEDLEASMSEKVALDWQLAVTSAFFDYCVPNQPGFSSSVAAVTILPSADDLATAWKKWYGATKKLQRLRFIRRQLRKRGYQGESSNMNLHETNGSVEGGAQSPPPTASSDSQDNYDNDDDFDIYLQTSTRRDDYIREILGCITDEKVERMFLDTLQMGPEQTAVYSVELAKGSSRCCPHGFCEERILCSSIDQLVQLQAEAVQQAHDAFLELEVTRKEAAEAVFETAEEAKCTFLFQDDKGRELGAASSHRSGDMESRLFGIGQAALEMASNKQKREKQEFQTQYSRGEPLRQQQSSQGEQSHPSEGEIKGESQSPSRPDHTLSGSESRGPNGGTYKGEGLPAREKPLMNLEGACHFPSLLQIPIITDGDGNGSNNVTSFRASEEDSWDLVKRVAAESETGADRTGDIMFRHQVSDGVWNRPSLKLWWKDFKEQASSMIGWTATTSDLATDLLARDSQFAVVTFTSRQAAIAARRCLADGRGAGRWKTFDDLPMFPLADASAFNICDCRGCMRPVTISLNDHQKIWRGYCAKVSLAIIYVFYTFPITWAATFGSEKASGLLPNQQYSATELYGLIRGQLLNLFLALCPHMFLAIANFGSGATSMVQAEFSALQYYWWFFLLFALLGSSIAQMVERSFLEGSFQFAETLQRVAATIPSQVSSIWANWTILKATVFHPLFYLLQLHSFLFAAFGLKCCLRLVRGGGAGNRVPYRWYVESGMVLMFVLALAPAAPIVAPIAVMYFLICNPLLRHILIFTYKPQFDAGAIRFPFLFDMCISSMIVSQVLLCMMMVLKGAVGPAVIAGLLCVPTLVFRRTCRRRFLSAYKDAALLQTSLLDGWEAPDDSMSRTTQGREEFRRFLVDCHKASYVPVCVAGTNTDKILTAEPAMVIPAPTDIDNRTFSRTDLQYYNTMETSSPTSTARSQRIETFQKGHRQAGALLRRNLAGSTAGAAAIDIAVSATSPDKSQRSESAGSQTVKLSSLGLIEVDDDGETHITEKKEKKIS</sequence>
<proteinExistence type="inferred from homology"/>
<feature type="transmembrane region" description="Helical" evidence="8">
    <location>
        <begin position="1089"/>
        <end position="1110"/>
    </location>
</feature>
<dbReference type="PANTHER" id="PTHR13018">
    <property type="entry name" value="PROBABLE MEMBRANE PROTEIN DUF221-RELATED"/>
    <property type="match status" value="1"/>
</dbReference>
<dbReference type="GO" id="GO:0005886">
    <property type="term" value="C:plasma membrane"/>
    <property type="evidence" value="ECO:0007669"/>
    <property type="project" value="TreeGrafter"/>
</dbReference>
<evidence type="ECO:0000259" key="10">
    <source>
        <dbReference type="Pfam" id="PF13967"/>
    </source>
</evidence>
<dbReference type="OrthoDB" id="2150324at2759"/>
<feature type="domain" description="CSC1/OSCA1-like 7TM region" evidence="9">
    <location>
        <begin position="827"/>
        <end position="1087"/>
    </location>
</feature>
<dbReference type="PANTHER" id="PTHR13018:SF5">
    <property type="entry name" value="RE44586P"/>
    <property type="match status" value="1"/>
</dbReference>
<feature type="region of interest" description="Disordered" evidence="7">
    <location>
        <begin position="1257"/>
        <end position="1280"/>
    </location>
</feature>
<comment type="subcellular location">
    <subcellularLocation>
        <location evidence="1">Membrane</location>
        <topology evidence="1">Multi-pass membrane protein</topology>
    </subcellularLocation>
</comment>
<feature type="transmembrane region" description="Helical" evidence="8">
    <location>
        <begin position="912"/>
        <end position="931"/>
    </location>
</feature>
<evidence type="ECO:0000256" key="5">
    <source>
        <dbReference type="ARBA" id="ARBA00022989"/>
    </source>
</evidence>
<protein>
    <recommendedName>
        <fullName evidence="13">CSC1/OSCA1-like 7TM region domain-containing protein</fullName>
    </recommendedName>
</protein>
<dbReference type="Pfam" id="PF02714">
    <property type="entry name" value="RSN1_7TM"/>
    <property type="match status" value="1"/>
</dbReference>
<keyword evidence="12" id="KW-1185">Reference proteome</keyword>
<evidence type="ECO:0000256" key="4">
    <source>
        <dbReference type="ARBA" id="ARBA00022692"/>
    </source>
</evidence>
<evidence type="ECO:0000313" key="12">
    <source>
        <dbReference type="Proteomes" id="UP001153069"/>
    </source>
</evidence>
<evidence type="ECO:0000256" key="1">
    <source>
        <dbReference type="ARBA" id="ARBA00004141"/>
    </source>
</evidence>
<comment type="similarity">
    <text evidence="2">Belongs to the CSC1 (TC 1.A.17) family.</text>
</comment>
<evidence type="ECO:0000256" key="6">
    <source>
        <dbReference type="ARBA" id="ARBA00023136"/>
    </source>
</evidence>
<keyword evidence="4 8" id="KW-0812">Transmembrane</keyword>
<dbReference type="GO" id="GO:0005227">
    <property type="term" value="F:calcium-activated cation channel activity"/>
    <property type="evidence" value="ECO:0007669"/>
    <property type="project" value="InterPro"/>
</dbReference>
<dbReference type="InterPro" id="IPR032880">
    <property type="entry name" value="CSC1/OSCA1-like_N"/>
</dbReference>
<feature type="domain" description="CSC1/OSCA1-like N-terminal transmembrane" evidence="10">
    <location>
        <begin position="103"/>
        <end position="215"/>
    </location>
</feature>
<feature type="transmembrane region" description="Helical" evidence="8">
    <location>
        <begin position="975"/>
        <end position="998"/>
    </location>
</feature>
<accession>A0A9N8DC37</accession>
<evidence type="ECO:0000313" key="11">
    <source>
        <dbReference type="EMBL" id="CAB9496984.1"/>
    </source>
</evidence>
<keyword evidence="5 8" id="KW-1133">Transmembrane helix</keyword>
<feature type="region of interest" description="Disordered" evidence="7">
    <location>
        <begin position="568"/>
        <end position="640"/>
    </location>
</feature>
<name>A0A9N8DC37_9STRA</name>
<dbReference type="EMBL" id="CAICTM010000012">
    <property type="protein sequence ID" value="CAB9496984.1"/>
    <property type="molecule type" value="Genomic_DNA"/>
</dbReference>
<feature type="compositionally biased region" description="Polar residues" evidence="7">
    <location>
        <begin position="579"/>
        <end position="600"/>
    </location>
</feature>
<comment type="caution">
    <text evidence="11">The sequence shown here is derived from an EMBL/GenBank/DDBJ whole genome shotgun (WGS) entry which is preliminary data.</text>
</comment>
<evidence type="ECO:0008006" key="13">
    <source>
        <dbReference type="Google" id="ProtNLM"/>
    </source>
</evidence>
<feature type="transmembrane region" description="Helical" evidence="8">
    <location>
        <begin position="115"/>
        <end position="136"/>
    </location>
</feature>
<gene>
    <name evidence="11" type="ORF">SEMRO_12_G009430.1</name>
</gene>
<dbReference type="InterPro" id="IPR045122">
    <property type="entry name" value="Csc1-like"/>
</dbReference>
<dbReference type="InterPro" id="IPR003864">
    <property type="entry name" value="CSC1/OSCA1-like_7TM"/>
</dbReference>
<reference evidence="11" key="1">
    <citation type="submission" date="2020-06" db="EMBL/GenBank/DDBJ databases">
        <authorList>
            <consortium name="Plant Systems Biology data submission"/>
        </authorList>
    </citation>
    <scope>NUCLEOTIDE SEQUENCE</scope>
    <source>
        <strain evidence="11">D6</strain>
    </source>
</reference>
<keyword evidence="3" id="KW-0813">Transport</keyword>
<feature type="compositionally biased region" description="Polar residues" evidence="7">
    <location>
        <begin position="1266"/>
        <end position="1276"/>
    </location>
</feature>
<feature type="transmembrane region" description="Helical" evidence="8">
    <location>
        <begin position="6"/>
        <end position="31"/>
    </location>
</feature>
<evidence type="ECO:0000256" key="2">
    <source>
        <dbReference type="ARBA" id="ARBA00007779"/>
    </source>
</evidence>
<feature type="compositionally biased region" description="Polar residues" evidence="7">
    <location>
        <begin position="380"/>
        <end position="393"/>
    </location>
</feature>
<feature type="transmembrane region" description="Helical" evidence="8">
    <location>
        <begin position="1063"/>
        <end position="1083"/>
    </location>
</feature>
<feature type="transmembrane region" description="Helical" evidence="8">
    <location>
        <begin position="1018"/>
        <end position="1042"/>
    </location>
</feature>
<feature type="compositionally biased region" description="Polar residues" evidence="7">
    <location>
        <begin position="610"/>
        <end position="627"/>
    </location>
</feature>
<evidence type="ECO:0000259" key="9">
    <source>
        <dbReference type="Pfam" id="PF02714"/>
    </source>
</evidence>
<evidence type="ECO:0000256" key="7">
    <source>
        <dbReference type="SAM" id="MobiDB-lite"/>
    </source>
</evidence>
<dbReference type="Pfam" id="PF13967">
    <property type="entry name" value="RSN1_TM"/>
    <property type="match status" value="1"/>
</dbReference>
<organism evidence="11 12">
    <name type="scientific">Seminavis robusta</name>
    <dbReference type="NCBI Taxonomy" id="568900"/>
    <lineage>
        <taxon>Eukaryota</taxon>
        <taxon>Sar</taxon>
        <taxon>Stramenopiles</taxon>
        <taxon>Ochrophyta</taxon>
        <taxon>Bacillariophyta</taxon>
        <taxon>Bacillariophyceae</taxon>
        <taxon>Bacillariophycidae</taxon>
        <taxon>Naviculales</taxon>
        <taxon>Naviculaceae</taxon>
        <taxon>Seminavis</taxon>
    </lineage>
</organism>